<evidence type="ECO:0000256" key="1">
    <source>
        <dbReference type="ARBA" id="ARBA00004123"/>
    </source>
</evidence>
<feature type="domain" description="HTH myb-type" evidence="7">
    <location>
        <begin position="62"/>
        <end position="116"/>
    </location>
</feature>
<feature type="domain" description="HTH myb-type" evidence="7">
    <location>
        <begin position="9"/>
        <end position="61"/>
    </location>
</feature>
<keyword evidence="2" id="KW-0805">Transcription regulation</keyword>
<dbReference type="GO" id="GO:0003677">
    <property type="term" value="F:DNA binding"/>
    <property type="evidence" value="ECO:0007669"/>
    <property type="project" value="UniProtKB-KW"/>
</dbReference>
<dbReference type="AlphaFoldDB" id="A0A5J5AAR5"/>
<evidence type="ECO:0000259" key="6">
    <source>
        <dbReference type="PROSITE" id="PS50090"/>
    </source>
</evidence>
<dbReference type="SUPFAM" id="SSF46689">
    <property type="entry name" value="Homeodomain-like"/>
    <property type="match status" value="1"/>
</dbReference>
<evidence type="ECO:0000313" key="8">
    <source>
        <dbReference type="EMBL" id="KAA8527399.1"/>
    </source>
</evidence>
<dbReference type="FunFam" id="1.10.10.60:FF:000121">
    <property type="entry name" value="Myb transcription factor"/>
    <property type="match status" value="1"/>
</dbReference>
<dbReference type="SMART" id="SM00717">
    <property type="entry name" value="SANT"/>
    <property type="match status" value="2"/>
</dbReference>
<dbReference type="GO" id="GO:0005634">
    <property type="term" value="C:nucleus"/>
    <property type="evidence" value="ECO:0007669"/>
    <property type="project" value="UniProtKB-SubCell"/>
</dbReference>
<proteinExistence type="predicted"/>
<dbReference type="InterPro" id="IPR009057">
    <property type="entry name" value="Homeodomain-like_sf"/>
</dbReference>
<dbReference type="InterPro" id="IPR015495">
    <property type="entry name" value="Myb_TF_plants"/>
</dbReference>
<comment type="subcellular location">
    <subcellularLocation>
        <location evidence="1">Nucleus</location>
    </subcellularLocation>
</comment>
<dbReference type="PROSITE" id="PS50090">
    <property type="entry name" value="MYB_LIKE"/>
    <property type="match status" value="2"/>
</dbReference>
<dbReference type="PANTHER" id="PTHR47999">
    <property type="entry name" value="TRANSCRIPTION FACTOR MYB8-RELATED-RELATED"/>
    <property type="match status" value="1"/>
</dbReference>
<keyword evidence="9" id="KW-1185">Reference proteome</keyword>
<protein>
    <submittedName>
        <fullName evidence="8">Uncharacterized protein</fullName>
    </submittedName>
</protein>
<evidence type="ECO:0000259" key="7">
    <source>
        <dbReference type="PROSITE" id="PS51294"/>
    </source>
</evidence>
<evidence type="ECO:0000256" key="5">
    <source>
        <dbReference type="ARBA" id="ARBA00023242"/>
    </source>
</evidence>
<sequence length="366" mass="41208">MGRKPCCEKVGLQKGRWTADEDERLIKYIQANGEGSWRSLPENAGLLRCGKSCRLRWINYLRADLKKGNITAEEEETIVKLHRSLGNRWSVIASHLPGRTDNEIKNYWNSHLSRKLYRFMIRPSGESLPATSMNVNKMGACKQRSGRVSRSLAKKYNKNLFFNVMKMSERKPQSVSTSDVFEPTATAKAILPGANSGRIEERGRVVQNEERERLGAHGSCIDYIGLLCPAGNEVCSSSAHVLSSNQEGETGVVLLGPNEEVGDEMMHLNYFLESGFVDPSAHSEERENCVMSTTLENLATSCSEEREYCGMSSSPINSCFDTDHQWVDWECESAIDGLKLWDIEGEEMWDGTIFEGLKLWDEGEEM</sequence>
<feature type="domain" description="Myb-like" evidence="6">
    <location>
        <begin position="62"/>
        <end position="112"/>
    </location>
</feature>
<dbReference type="EMBL" id="CM018045">
    <property type="protein sequence ID" value="KAA8527399.1"/>
    <property type="molecule type" value="Genomic_DNA"/>
</dbReference>
<dbReference type="PROSITE" id="PS51294">
    <property type="entry name" value="HTH_MYB"/>
    <property type="match status" value="2"/>
</dbReference>
<dbReference type="Proteomes" id="UP000325577">
    <property type="component" value="Linkage Group LG21"/>
</dbReference>
<accession>A0A5J5AAR5</accession>
<dbReference type="Pfam" id="PF00249">
    <property type="entry name" value="Myb_DNA-binding"/>
    <property type="match status" value="2"/>
</dbReference>
<name>A0A5J5AAR5_9ASTE</name>
<evidence type="ECO:0000256" key="2">
    <source>
        <dbReference type="ARBA" id="ARBA00023015"/>
    </source>
</evidence>
<dbReference type="InterPro" id="IPR001005">
    <property type="entry name" value="SANT/Myb"/>
</dbReference>
<evidence type="ECO:0000313" key="9">
    <source>
        <dbReference type="Proteomes" id="UP000325577"/>
    </source>
</evidence>
<evidence type="ECO:0000256" key="3">
    <source>
        <dbReference type="ARBA" id="ARBA00023125"/>
    </source>
</evidence>
<organism evidence="8 9">
    <name type="scientific">Nyssa sinensis</name>
    <dbReference type="NCBI Taxonomy" id="561372"/>
    <lineage>
        <taxon>Eukaryota</taxon>
        <taxon>Viridiplantae</taxon>
        <taxon>Streptophyta</taxon>
        <taxon>Embryophyta</taxon>
        <taxon>Tracheophyta</taxon>
        <taxon>Spermatophyta</taxon>
        <taxon>Magnoliopsida</taxon>
        <taxon>eudicotyledons</taxon>
        <taxon>Gunneridae</taxon>
        <taxon>Pentapetalae</taxon>
        <taxon>asterids</taxon>
        <taxon>Cornales</taxon>
        <taxon>Nyssaceae</taxon>
        <taxon>Nyssa</taxon>
    </lineage>
</organism>
<dbReference type="OrthoDB" id="2143914at2759"/>
<keyword evidence="4" id="KW-0804">Transcription</keyword>
<keyword evidence="5" id="KW-0539">Nucleus</keyword>
<dbReference type="InterPro" id="IPR017930">
    <property type="entry name" value="Myb_dom"/>
</dbReference>
<keyword evidence="3" id="KW-0238">DNA-binding</keyword>
<evidence type="ECO:0000256" key="4">
    <source>
        <dbReference type="ARBA" id="ARBA00023163"/>
    </source>
</evidence>
<dbReference type="PANTHER" id="PTHR47999:SF91">
    <property type="entry name" value="TRANSCRIPTION FACTOR MYB111"/>
    <property type="match status" value="1"/>
</dbReference>
<reference evidence="8 9" key="1">
    <citation type="submission" date="2019-09" db="EMBL/GenBank/DDBJ databases">
        <title>A chromosome-level genome assembly of the Chinese tupelo Nyssa sinensis.</title>
        <authorList>
            <person name="Yang X."/>
            <person name="Kang M."/>
            <person name="Yang Y."/>
            <person name="Xiong H."/>
            <person name="Wang M."/>
            <person name="Zhang Z."/>
            <person name="Wang Z."/>
            <person name="Wu H."/>
            <person name="Ma T."/>
            <person name="Liu J."/>
            <person name="Xi Z."/>
        </authorList>
    </citation>
    <scope>NUCLEOTIDE SEQUENCE [LARGE SCALE GENOMIC DNA]</scope>
    <source>
        <strain evidence="8">J267</strain>
        <tissue evidence="8">Leaf</tissue>
    </source>
</reference>
<gene>
    <name evidence="8" type="ORF">F0562_034886</name>
</gene>
<feature type="domain" description="Myb-like" evidence="6">
    <location>
        <begin position="9"/>
        <end position="61"/>
    </location>
</feature>
<dbReference type="Gene3D" id="1.10.10.60">
    <property type="entry name" value="Homeodomain-like"/>
    <property type="match status" value="2"/>
</dbReference>
<dbReference type="CDD" id="cd00167">
    <property type="entry name" value="SANT"/>
    <property type="match status" value="2"/>
</dbReference>